<keyword evidence="1" id="KW-0472">Membrane</keyword>
<sequence length="136" mass="14485">MATTERAETGIGRRRDRDRGQTAIEFVGVTPLIILMLIALWQCALFGYTFILAGNAADVAARAGNGSQWNPNGACEQAGREDLPSAWQGEAFFQCPSAYEPGLYKVKVELTVPVLVPGVLDWGPTVSGEAASAKEG</sequence>
<organism evidence="3 4">
    <name type="scientific">Streptomyces poriferorum</name>
    <dbReference type="NCBI Taxonomy" id="2798799"/>
    <lineage>
        <taxon>Bacteria</taxon>
        <taxon>Bacillati</taxon>
        <taxon>Actinomycetota</taxon>
        <taxon>Actinomycetes</taxon>
        <taxon>Kitasatosporales</taxon>
        <taxon>Streptomycetaceae</taxon>
        <taxon>Streptomyces</taxon>
    </lineage>
</organism>
<feature type="domain" description="TadE-like" evidence="2">
    <location>
        <begin position="20"/>
        <end position="62"/>
    </location>
</feature>
<keyword evidence="1" id="KW-0812">Transmembrane</keyword>
<dbReference type="EMBL" id="CP120988">
    <property type="protein sequence ID" value="WLQ56714.1"/>
    <property type="molecule type" value="Genomic_DNA"/>
</dbReference>
<evidence type="ECO:0000256" key="1">
    <source>
        <dbReference type="SAM" id="Phobius"/>
    </source>
</evidence>
<dbReference type="Proteomes" id="UP001235744">
    <property type="component" value="Chromosome"/>
</dbReference>
<keyword evidence="1" id="KW-1133">Transmembrane helix</keyword>
<gene>
    <name evidence="3" type="ORF">P8A19_15225</name>
</gene>
<dbReference type="Pfam" id="PF07811">
    <property type="entry name" value="TadE"/>
    <property type="match status" value="1"/>
</dbReference>
<keyword evidence="4" id="KW-1185">Reference proteome</keyword>
<evidence type="ECO:0000313" key="3">
    <source>
        <dbReference type="EMBL" id="WLQ56714.1"/>
    </source>
</evidence>
<proteinExistence type="predicted"/>
<feature type="transmembrane region" description="Helical" evidence="1">
    <location>
        <begin position="23"/>
        <end position="41"/>
    </location>
</feature>
<accession>A0ABY9IQW2</accession>
<reference evidence="3 4" key="1">
    <citation type="submission" date="2023-03" db="EMBL/GenBank/DDBJ databases">
        <title>Isolation and description of six Streptomyces strains from soil environments, able to metabolize different microbial glucans.</title>
        <authorList>
            <person name="Widen T."/>
            <person name="Larsbrink J."/>
        </authorList>
    </citation>
    <scope>NUCLEOTIDE SEQUENCE [LARGE SCALE GENOMIC DNA]</scope>
    <source>
        <strain evidence="3 4">Alt2</strain>
    </source>
</reference>
<protein>
    <submittedName>
        <fullName evidence="3">Pilus assembly protein</fullName>
    </submittedName>
</protein>
<dbReference type="InterPro" id="IPR012495">
    <property type="entry name" value="TadE-like_dom"/>
</dbReference>
<evidence type="ECO:0000313" key="4">
    <source>
        <dbReference type="Proteomes" id="UP001235744"/>
    </source>
</evidence>
<evidence type="ECO:0000259" key="2">
    <source>
        <dbReference type="Pfam" id="PF07811"/>
    </source>
</evidence>
<dbReference type="RefSeq" id="WP_306071484.1">
    <property type="nucleotide sequence ID" value="NZ_CP120988.1"/>
</dbReference>
<name>A0ABY9IQW2_9ACTN</name>